<sequence>MQCRGTLVHGDKWLSIQKKRIAQGENILAAMYDFPPWRVHILCLAVSGVNFENDRHQRQAGQDLDI</sequence>
<proteinExistence type="predicted"/>
<evidence type="ECO:0000313" key="1">
    <source>
        <dbReference type="EMBL" id="KAH6606727.1"/>
    </source>
</evidence>
<gene>
    <name evidence="1" type="ORF">Trco_005880</name>
</gene>
<name>A0A9P8TW69_9HYPO</name>
<comment type="caution">
    <text evidence="1">The sequence shown here is derived from an EMBL/GenBank/DDBJ whole genome shotgun (WGS) entry which is preliminary data.</text>
</comment>
<dbReference type="AlphaFoldDB" id="A0A9P8TW69"/>
<keyword evidence="2" id="KW-1185">Reference proteome</keyword>
<accession>A0A9P8TW69</accession>
<evidence type="ECO:0000313" key="2">
    <source>
        <dbReference type="Proteomes" id="UP000827724"/>
    </source>
</evidence>
<reference evidence="1" key="1">
    <citation type="submission" date="2021-08" db="EMBL/GenBank/DDBJ databases">
        <title>Chromosome-Level Trichoderma cornu-damae using Hi-C Data.</title>
        <authorList>
            <person name="Kim C.S."/>
        </authorList>
    </citation>
    <scope>NUCLEOTIDE SEQUENCE</scope>
    <source>
        <strain evidence="1">KA19-0412C</strain>
    </source>
</reference>
<dbReference type="EMBL" id="JAIWOZ010000004">
    <property type="protein sequence ID" value="KAH6606727.1"/>
    <property type="molecule type" value="Genomic_DNA"/>
</dbReference>
<protein>
    <submittedName>
        <fullName evidence="1">Uncharacterized protein</fullName>
    </submittedName>
</protein>
<organism evidence="1 2">
    <name type="scientific">Trichoderma cornu-damae</name>
    <dbReference type="NCBI Taxonomy" id="654480"/>
    <lineage>
        <taxon>Eukaryota</taxon>
        <taxon>Fungi</taxon>
        <taxon>Dikarya</taxon>
        <taxon>Ascomycota</taxon>
        <taxon>Pezizomycotina</taxon>
        <taxon>Sordariomycetes</taxon>
        <taxon>Hypocreomycetidae</taxon>
        <taxon>Hypocreales</taxon>
        <taxon>Hypocreaceae</taxon>
        <taxon>Trichoderma</taxon>
    </lineage>
</organism>
<dbReference type="Proteomes" id="UP000827724">
    <property type="component" value="Unassembled WGS sequence"/>
</dbReference>